<keyword evidence="3" id="KW-1185">Reference proteome</keyword>
<feature type="region of interest" description="Disordered" evidence="1">
    <location>
        <begin position="1"/>
        <end position="21"/>
    </location>
</feature>
<name>A0ABU1YNJ8_ROSSA</name>
<accession>A0ABU1YNJ8</accession>
<dbReference type="Proteomes" id="UP001180453">
    <property type="component" value="Unassembled WGS sequence"/>
</dbReference>
<gene>
    <name evidence="2" type="ORF">J2X20_003095</name>
</gene>
<comment type="caution">
    <text evidence="2">The sequence shown here is derived from an EMBL/GenBank/DDBJ whole genome shotgun (WGS) entry which is preliminary data.</text>
</comment>
<proteinExistence type="predicted"/>
<reference evidence="2 3" key="1">
    <citation type="submission" date="2023-07" db="EMBL/GenBank/DDBJ databases">
        <title>Sorghum-associated microbial communities from plants grown in Nebraska, USA.</title>
        <authorList>
            <person name="Schachtman D."/>
        </authorList>
    </citation>
    <scope>NUCLEOTIDE SEQUENCE [LARGE SCALE GENOMIC DNA]</scope>
    <source>
        <strain evidence="2 3">BE314</strain>
    </source>
</reference>
<dbReference type="EMBL" id="JAVDXU010000002">
    <property type="protein sequence ID" value="MDR7270437.1"/>
    <property type="molecule type" value="Genomic_DNA"/>
</dbReference>
<evidence type="ECO:0000256" key="1">
    <source>
        <dbReference type="SAM" id="MobiDB-lite"/>
    </source>
</evidence>
<evidence type="ECO:0000313" key="3">
    <source>
        <dbReference type="Proteomes" id="UP001180453"/>
    </source>
</evidence>
<dbReference type="RefSeq" id="WP_310266313.1">
    <property type="nucleotide sequence ID" value="NZ_JAVDXU010000002.1"/>
</dbReference>
<sequence>MSERQIPDPQSTPQAPAPVDASRRRFAKAGAATPVVLGSLLSKPALATQPYNCTISGQMSGNTSSHPNQVNCKSLGKSPGYWKNASSWPAGTLKGNSPTSSCSFSGNKGTVFGGFASGGQTLIDAFRYRAESSACVCYGLRDSNFASCGSKATLLQVLNSPGGLNDTMIYALGRATVATILNSLSVGTDYPITVAQAIKMFNAVAPVGGKYQVNTTVFWDADQVMAYFQSLYS</sequence>
<protein>
    <submittedName>
        <fullName evidence="2">Uncharacterized protein</fullName>
    </submittedName>
</protein>
<organism evidence="2 3">
    <name type="scientific">Roseateles saccharophilus</name>
    <name type="common">Pseudomonas saccharophila</name>
    <dbReference type="NCBI Taxonomy" id="304"/>
    <lineage>
        <taxon>Bacteria</taxon>
        <taxon>Pseudomonadati</taxon>
        <taxon>Pseudomonadota</taxon>
        <taxon>Betaproteobacteria</taxon>
        <taxon>Burkholderiales</taxon>
        <taxon>Sphaerotilaceae</taxon>
        <taxon>Roseateles</taxon>
    </lineage>
</organism>
<dbReference type="PROSITE" id="PS51318">
    <property type="entry name" value="TAT"/>
    <property type="match status" value="1"/>
</dbReference>
<dbReference type="InterPro" id="IPR006311">
    <property type="entry name" value="TAT_signal"/>
</dbReference>
<evidence type="ECO:0000313" key="2">
    <source>
        <dbReference type="EMBL" id="MDR7270437.1"/>
    </source>
</evidence>